<dbReference type="PROSITE" id="PS50219">
    <property type="entry name" value="CNH"/>
    <property type="match status" value="1"/>
</dbReference>
<dbReference type="GO" id="GO:0015031">
    <property type="term" value="P:protein transport"/>
    <property type="evidence" value="ECO:0007669"/>
    <property type="project" value="UniProtKB-KW"/>
</dbReference>
<dbReference type="GO" id="GO:0016020">
    <property type="term" value="C:membrane"/>
    <property type="evidence" value="ECO:0007669"/>
    <property type="project" value="TreeGrafter"/>
</dbReference>
<dbReference type="InParanoid" id="K0KQR8"/>
<dbReference type="Pfam" id="PF10366">
    <property type="entry name" value="Vps39_1"/>
    <property type="match status" value="1"/>
</dbReference>
<evidence type="ECO:0000313" key="8">
    <source>
        <dbReference type="Proteomes" id="UP000009328"/>
    </source>
</evidence>
<feature type="compositionally biased region" description="Low complexity" evidence="5">
    <location>
        <begin position="167"/>
        <end position="180"/>
    </location>
</feature>
<protein>
    <submittedName>
        <fullName evidence="7">Transforming growth factor-beta receptor-associated protein 1</fullName>
    </submittedName>
</protein>
<dbReference type="InterPro" id="IPR019452">
    <property type="entry name" value="VPS39/TGF_beta_rcpt-assoc_1"/>
</dbReference>
<keyword evidence="2" id="KW-0813">Transport</keyword>
<feature type="compositionally biased region" description="Basic and acidic residues" evidence="5">
    <location>
        <begin position="239"/>
        <end position="250"/>
    </location>
</feature>
<dbReference type="eggNOG" id="KOG2063">
    <property type="taxonomic scope" value="Eukaryota"/>
</dbReference>
<dbReference type="HOGENOM" id="CLU_309542_0_0_1"/>
<feature type="domain" description="CNH" evidence="6">
    <location>
        <begin position="302"/>
        <end position="583"/>
    </location>
</feature>
<evidence type="ECO:0000256" key="4">
    <source>
        <dbReference type="ARBA" id="ARBA00022927"/>
    </source>
</evidence>
<evidence type="ECO:0000256" key="3">
    <source>
        <dbReference type="ARBA" id="ARBA00022490"/>
    </source>
</evidence>
<evidence type="ECO:0000256" key="2">
    <source>
        <dbReference type="ARBA" id="ARBA00022448"/>
    </source>
</evidence>
<dbReference type="AlphaFoldDB" id="K0KQR8"/>
<feature type="compositionally biased region" description="Polar residues" evidence="5">
    <location>
        <begin position="190"/>
        <end position="199"/>
    </location>
</feature>
<dbReference type="InterPro" id="IPR001180">
    <property type="entry name" value="CNH_dom"/>
</dbReference>
<feature type="compositionally biased region" description="Acidic residues" evidence="5">
    <location>
        <begin position="96"/>
        <end position="127"/>
    </location>
</feature>
<dbReference type="Proteomes" id="UP000009328">
    <property type="component" value="Unassembled WGS sequence"/>
</dbReference>
<keyword evidence="7" id="KW-0675">Receptor</keyword>
<dbReference type="EMBL" id="CAIF01000196">
    <property type="protein sequence ID" value="CCH45426.1"/>
    <property type="molecule type" value="Genomic_DNA"/>
</dbReference>
<keyword evidence="3" id="KW-0963">Cytoplasm</keyword>
<feature type="compositionally biased region" description="Basic and acidic residues" evidence="5">
    <location>
        <begin position="141"/>
        <end position="160"/>
    </location>
</feature>
<evidence type="ECO:0000313" key="7">
    <source>
        <dbReference type="EMBL" id="CCH45426.1"/>
    </source>
</evidence>
<organism evidence="7 8">
    <name type="scientific">Wickerhamomyces ciferrii (strain ATCC 14091 / BCRC 22168 / CBS 111 / JCM 3599 / NBRC 0793 / NRRL Y-1031 F-60-10)</name>
    <name type="common">Yeast</name>
    <name type="synonym">Pichia ciferrii</name>
    <dbReference type="NCBI Taxonomy" id="1206466"/>
    <lineage>
        <taxon>Eukaryota</taxon>
        <taxon>Fungi</taxon>
        <taxon>Dikarya</taxon>
        <taxon>Ascomycota</taxon>
        <taxon>Saccharomycotina</taxon>
        <taxon>Saccharomycetes</taxon>
        <taxon>Phaffomycetales</taxon>
        <taxon>Wickerhamomycetaceae</taxon>
        <taxon>Wickerhamomyces</taxon>
    </lineage>
</organism>
<proteinExistence type="predicted"/>
<dbReference type="GO" id="GO:0006914">
    <property type="term" value="P:autophagy"/>
    <property type="evidence" value="ECO:0007669"/>
    <property type="project" value="TreeGrafter"/>
</dbReference>
<feature type="compositionally biased region" description="Basic residues" evidence="5">
    <location>
        <begin position="1"/>
        <end position="12"/>
    </location>
</feature>
<keyword evidence="8" id="KW-1185">Reference proteome</keyword>
<dbReference type="GO" id="GO:0005737">
    <property type="term" value="C:cytoplasm"/>
    <property type="evidence" value="ECO:0007669"/>
    <property type="project" value="UniProtKB-SubCell"/>
</dbReference>
<feature type="compositionally biased region" description="Basic and acidic residues" evidence="5">
    <location>
        <begin position="44"/>
        <end position="79"/>
    </location>
</feature>
<gene>
    <name evidence="7" type="ORF">BN7_5008</name>
</gene>
<accession>K0KQR8</accession>
<evidence type="ECO:0000256" key="1">
    <source>
        <dbReference type="ARBA" id="ARBA00004496"/>
    </source>
</evidence>
<dbReference type="PANTHER" id="PTHR12894">
    <property type="entry name" value="CNH DOMAIN CONTAINING"/>
    <property type="match status" value="1"/>
</dbReference>
<evidence type="ECO:0000256" key="5">
    <source>
        <dbReference type="SAM" id="MobiDB-lite"/>
    </source>
</evidence>
<comment type="subcellular location">
    <subcellularLocation>
        <location evidence="1">Cytoplasm</location>
    </subcellularLocation>
</comment>
<feature type="compositionally biased region" description="Polar residues" evidence="5">
    <location>
        <begin position="222"/>
        <end position="238"/>
    </location>
</feature>
<dbReference type="GO" id="GO:0034058">
    <property type="term" value="P:endosomal vesicle fusion"/>
    <property type="evidence" value="ECO:0007669"/>
    <property type="project" value="TreeGrafter"/>
</dbReference>
<evidence type="ECO:0000259" key="6">
    <source>
        <dbReference type="PROSITE" id="PS50219"/>
    </source>
</evidence>
<feature type="compositionally biased region" description="Basic and acidic residues" evidence="5">
    <location>
        <begin position="200"/>
        <end position="213"/>
    </location>
</feature>
<dbReference type="InterPro" id="IPR032914">
    <property type="entry name" value="Vam6/VPS39/TRAP1"/>
</dbReference>
<dbReference type="FunCoup" id="K0KQR8">
    <property type="interactions" value="75"/>
</dbReference>
<dbReference type="PANTHER" id="PTHR12894:SF27">
    <property type="entry name" value="TRANSFORMING GROWTH FACTOR-BETA RECEPTOR-ASSOCIATED PROTEIN 1"/>
    <property type="match status" value="1"/>
</dbReference>
<sequence>MAKKKKGSKANKNKQPQQRKEDDIGDSQNHNEGDGNGDVQLDLDQEHNQQDTTDHLEVPNDHRSLLKEPEVGLDSKDVTDQESDNDEKQDVHVSEEEVTNDEEQDQVPLNEDDDAQTQDFGGNDEVEQTEKSKGTVELIEDVDKNGNGDKSIDADLKDDYQTNEDPNNTTINSTDNITSNESVGVELKDNQNSTEQNSTTDKHEEYEAPKLETTDTNDETIQHTTQETDGSNETNNGDSTRDRSVTEHMTELSSATDAPKGIENVEPPPKKLEPTILNGISPGPFSIHDIITEIPLHNPDVKGSEHSFPTYVEKLDDHIYIGTSHGELLHFFKIENEYILVSRNSFHQARTKPITKILLLPKLEKALVLSGGLFSCFLLPEFSPANIGRVKDVNDISLDHDHSAKNDATGVHVAVYSNQRIRIINVTPKALRLVKDIAYPDSQKGLRRSEYSLVASKENYDLIDLENTQKIPLFPILTVQDETGGHTDKLEPFILPVGHDEFLLTCGLSQDEPAMGLVVNVNGDISRGTIPFSKYPESIGVVDPYTIATFDGNISINSLNDQTEVQTIEFNNPIKVCNITSPFIEPHPELIDLIKRVPIVGQNKEQEVQEFDFASKTATISSSLVTFCTDFIKILLPQPRLIRLIKFTSVQQLEDEIKSIDGSTELGVIELEYINILIALTLLKNRTYNQAFEVWTSGIIDPRLLVYIFKYEVFGTLWLFNGLKDVVDELRKGIKETKFRKFFVKFLDKWIEKESFIENQDILKSIELADLKESLDDDIKILNIVDRYTNVALDDIVDILKSNKKFTALAKVYTKQEKYREVLGIYKDLVDGKKPSHALKKDDGLTLVIDLIYKHFSKDEDLVWETGLWLIKKNPELGLNYFQNENLDIKIKDETVLISKIDDVSLKYKYVEKLLVKLNKEKMKTNLVKNLYKTELKSLNDRIKAYRNHSKS</sequence>
<keyword evidence="4" id="KW-0653">Protein transport</keyword>
<reference evidence="7 8" key="1">
    <citation type="journal article" date="2012" name="Eukaryot. Cell">
        <title>Draft genome sequence of Wickerhamomyces ciferrii NRRL Y-1031 F-60-10.</title>
        <authorList>
            <person name="Schneider J."/>
            <person name="Andrea H."/>
            <person name="Blom J."/>
            <person name="Jaenicke S."/>
            <person name="Ruckert C."/>
            <person name="Schorsch C."/>
            <person name="Szczepanowski R."/>
            <person name="Farwick M."/>
            <person name="Goesmann A."/>
            <person name="Puhler A."/>
            <person name="Schaffer S."/>
            <person name="Tauch A."/>
            <person name="Kohler T."/>
            <person name="Brinkrolf K."/>
        </authorList>
    </citation>
    <scope>NUCLEOTIDE SEQUENCE [LARGE SCALE GENOMIC DNA]</scope>
    <source>
        <strain evidence="8">ATCC 14091 / BCRC 22168 / CBS 111 / JCM 3599 / NBRC 0793 / NRRL Y-1031 F-60-10</strain>
    </source>
</reference>
<comment type="caution">
    <text evidence="7">The sequence shown here is derived from an EMBL/GenBank/DDBJ whole genome shotgun (WGS) entry which is preliminary data.</text>
</comment>
<dbReference type="STRING" id="1206466.K0KQR8"/>
<name>K0KQR8_WICCF</name>
<feature type="compositionally biased region" description="Basic and acidic residues" evidence="5">
    <location>
        <begin position="86"/>
        <end position="95"/>
    </location>
</feature>
<feature type="region of interest" description="Disordered" evidence="5">
    <location>
        <begin position="1"/>
        <end position="273"/>
    </location>
</feature>
<dbReference type="Pfam" id="PF00780">
    <property type="entry name" value="CNH"/>
    <property type="match status" value="1"/>
</dbReference>